<evidence type="ECO:0000259" key="1">
    <source>
        <dbReference type="Pfam" id="PF04167"/>
    </source>
</evidence>
<dbReference type="AlphaFoldDB" id="A0A1M6LRZ3"/>
<keyword evidence="3" id="KW-1185">Reference proteome</keyword>
<dbReference type="Pfam" id="PF04167">
    <property type="entry name" value="DUF402"/>
    <property type="match status" value="1"/>
</dbReference>
<organism evidence="2 3">
    <name type="scientific">Anaerotignum lactatifermentans DSM 14214</name>
    <dbReference type="NCBI Taxonomy" id="1121323"/>
    <lineage>
        <taxon>Bacteria</taxon>
        <taxon>Bacillati</taxon>
        <taxon>Bacillota</taxon>
        <taxon>Clostridia</taxon>
        <taxon>Lachnospirales</taxon>
        <taxon>Anaerotignaceae</taxon>
        <taxon>Anaerotignum</taxon>
    </lineage>
</organism>
<dbReference type="Proteomes" id="UP000183975">
    <property type="component" value="Unassembled WGS sequence"/>
</dbReference>
<gene>
    <name evidence="2" type="ORF">SAMN02745138_00410</name>
</gene>
<dbReference type="SUPFAM" id="SSF159234">
    <property type="entry name" value="FomD-like"/>
    <property type="match status" value="1"/>
</dbReference>
<name>A0A1M6LRZ3_9FIRM</name>
<reference evidence="2 3" key="1">
    <citation type="submission" date="2016-11" db="EMBL/GenBank/DDBJ databases">
        <authorList>
            <person name="Jaros S."/>
            <person name="Januszkiewicz K."/>
            <person name="Wedrychowicz H."/>
        </authorList>
    </citation>
    <scope>NUCLEOTIDE SEQUENCE [LARGE SCALE GENOMIC DNA]</scope>
    <source>
        <strain evidence="2 3">DSM 14214</strain>
    </source>
</reference>
<evidence type="ECO:0000313" key="3">
    <source>
        <dbReference type="Proteomes" id="UP000183975"/>
    </source>
</evidence>
<dbReference type="InterPro" id="IPR035930">
    <property type="entry name" value="FomD-like_sf"/>
</dbReference>
<dbReference type="OrthoDB" id="2064617at2"/>
<sequence length="160" mass="18724">MGHPVLYRKRFMPQETILLRDDILVYQDEKVIVTKWNVFRPKAKFSHGVSCYFLEDGYKVSKFLNDQEELVYYYCDIIDTTYDAQENSYLFTDLLADVIVYESGFVKVVDLAELADMLDEGVITEELVKKCLRRLEKLLEIIYGGNFGELTKYLEIEGSK</sequence>
<accession>A0A1M6LRZ3</accession>
<dbReference type="EMBL" id="FRAH01000005">
    <property type="protein sequence ID" value="SHJ73947.1"/>
    <property type="molecule type" value="Genomic_DNA"/>
</dbReference>
<proteinExistence type="predicted"/>
<evidence type="ECO:0000313" key="2">
    <source>
        <dbReference type="EMBL" id="SHJ73947.1"/>
    </source>
</evidence>
<dbReference type="Gene3D" id="2.40.380.10">
    <property type="entry name" value="FomD-like"/>
    <property type="match status" value="1"/>
</dbReference>
<feature type="domain" description="DUF402" evidence="1">
    <location>
        <begin position="13"/>
        <end position="145"/>
    </location>
</feature>
<protein>
    <recommendedName>
        <fullName evidence="1">DUF402 domain-containing protein</fullName>
    </recommendedName>
</protein>
<dbReference type="RefSeq" id="WP_072848615.1">
    <property type="nucleotide sequence ID" value="NZ_FRAH01000005.1"/>
</dbReference>
<dbReference type="InterPro" id="IPR007295">
    <property type="entry name" value="DUF402"/>
</dbReference>